<proteinExistence type="predicted"/>
<dbReference type="Proteomes" id="UP001229955">
    <property type="component" value="Chromosome"/>
</dbReference>
<keyword evidence="1" id="KW-0732">Signal</keyword>
<gene>
    <name evidence="2" type="ORF">Strain138_000138</name>
    <name evidence="3" type="ORF">Strain318_000138</name>
</gene>
<evidence type="ECO:0000313" key="4">
    <source>
        <dbReference type="Proteomes" id="UP001229955"/>
    </source>
</evidence>
<reference evidence="2" key="1">
    <citation type="submission" date="2023-07" db="EMBL/GenBank/DDBJ databases">
        <authorList>
            <person name="Haufschild T."/>
            <person name="Kallscheuer N."/>
            <person name="Hammer J."/>
            <person name="Kohn T."/>
            <person name="Kabuu M."/>
            <person name="Jogler M."/>
            <person name="Wohfarth N."/>
            <person name="Heuer A."/>
            <person name="Rohde M."/>
            <person name="van Teeseling M.C.F."/>
            <person name="Jogler C."/>
        </authorList>
    </citation>
    <scope>NUCLEOTIDE SEQUENCE</scope>
    <source>
        <strain evidence="2">Strain 138</strain>
        <strain evidence="3">Strain 318</strain>
    </source>
</reference>
<dbReference type="EMBL" id="CP130613">
    <property type="protein sequence ID" value="WKW13814.1"/>
    <property type="molecule type" value="Genomic_DNA"/>
</dbReference>
<dbReference type="Gene3D" id="2.40.160.50">
    <property type="entry name" value="membrane protein fhac: a member of the omp85/tpsb transporter family"/>
    <property type="match status" value="1"/>
</dbReference>
<dbReference type="KEGG" id="pspc:Strain318_000138"/>
<dbReference type="RefSeq" id="WP_367886615.1">
    <property type="nucleotide sequence ID" value="NZ_CP130612.1"/>
</dbReference>
<keyword evidence="4" id="KW-1185">Reference proteome</keyword>
<feature type="signal peptide" evidence="1">
    <location>
        <begin position="1"/>
        <end position="21"/>
    </location>
</feature>
<feature type="chain" id="PRO_5041237290" description="Bacterial surface antigen (D15) domain-containing protein" evidence="1">
    <location>
        <begin position="22"/>
        <end position="385"/>
    </location>
</feature>
<evidence type="ECO:0000313" key="2">
    <source>
        <dbReference type="EMBL" id="WKW10905.1"/>
    </source>
</evidence>
<accession>A0AA49Q6M0</accession>
<evidence type="ECO:0000313" key="3">
    <source>
        <dbReference type="EMBL" id="WKW13814.1"/>
    </source>
</evidence>
<protein>
    <recommendedName>
        <fullName evidence="5">Bacterial surface antigen (D15) domain-containing protein</fullName>
    </recommendedName>
</protein>
<evidence type="ECO:0000256" key="1">
    <source>
        <dbReference type="SAM" id="SignalP"/>
    </source>
</evidence>
<organism evidence="2">
    <name type="scientific">Pseudogemmatithrix spongiicola</name>
    <dbReference type="NCBI Taxonomy" id="3062599"/>
    <lineage>
        <taxon>Bacteria</taxon>
        <taxon>Pseudomonadati</taxon>
        <taxon>Gemmatimonadota</taxon>
        <taxon>Gemmatimonadia</taxon>
        <taxon>Gemmatimonadales</taxon>
        <taxon>Gemmatimonadaceae</taxon>
        <taxon>Pseudogemmatithrix</taxon>
    </lineage>
</organism>
<dbReference type="EMBL" id="CP130612">
    <property type="protein sequence ID" value="WKW10905.1"/>
    <property type="molecule type" value="Genomic_DNA"/>
</dbReference>
<name>A0AA49Q456_9BACT</name>
<evidence type="ECO:0008006" key="5">
    <source>
        <dbReference type="Google" id="ProtNLM"/>
    </source>
</evidence>
<sequence>MNTFVRVCVGVLAIGPLVASAQVKSVVLPLGSTGYESGHVLGVAVQGVRQAVDTLGTRPTVMIAEYRQSANDGWYLGGTYDRWTAGNQRRTAVHAFVSKEPIVFFDSDARLMPRRHGIDLTQQWRRTERTWTYFGVGLHESEGDGSYSFPIGGIPWTPCDTTGPCGAPLHLQIPPNGVTTVIRRPDDLSVGIGGGGVTPEYQALSARLGSVTDTRDNIFAPSRGRVLDLSVRASSISFGNPDSERYYSARAELRGYRSLASGAVLAGQMFVGLDSELLPEFESAGFCRIGRGFAPGRAPGDLAVSLEGEWRGPTQWMRNRLGSTLFGSISSVHYNRGNPNFGPFIAAGVGLRYRIDPETRNTLRLDVAFNSDQKPVLLLALQEAF</sequence>
<accession>A0AA49Q456</accession>
<dbReference type="AlphaFoldDB" id="A0AA49Q456"/>